<dbReference type="OrthoDB" id="10607742at2759"/>
<keyword evidence="2" id="KW-1185">Reference proteome</keyword>
<reference evidence="1 2" key="1">
    <citation type="journal article" date="2018" name="Sci. Rep.">
        <title>Genomic signatures of local adaptation to the degree of environmental predictability in rotifers.</title>
        <authorList>
            <person name="Franch-Gras L."/>
            <person name="Hahn C."/>
            <person name="Garcia-Roger E.M."/>
            <person name="Carmona M.J."/>
            <person name="Serra M."/>
            <person name="Gomez A."/>
        </authorList>
    </citation>
    <scope>NUCLEOTIDE SEQUENCE [LARGE SCALE GENOMIC DNA]</scope>
    <source>
        <strain evidence="1">HYR1</strain>
    </source>
</reference>
<accession>A0A3M7T963</accession>
<gene>
    <name evidence="1" type="ORF">BpHYR1_035195</name>
</gene>
<sequence>MGNNLNRKSTSTFNCFNSKATNRRRQMKQSFSYDSASRHNFLSKMKNSFKSGPFSSHGRVPKSNTDQNFLVIDEPLTDANLNQIDELYTHEKDDYIDEIERQFGERPAARFQKSPAIYNIQSIENDDVKISDLMSNSTSYSFDKDNCCSNRTSRSSSSLTVHSDCSADKRKRFSPSLIKKLILKSLNNRPSCKSGDGECAVLAFSGVHGNQETLKFIDDSVSCVLRQSSSSIDSLSKSPSMSKSHTNLDASPQNSFFSFKILSDVNRKLNKIQHLKKKKSVRCSAGREQLCNDQQVYLNELNTIKLDFADNISVYTLFNTLDKRAPFASSENTTISTSVDLLDSRDYFFHNSFSSLSLLNS</sequence>
<comment type="caution">
    <text evidence="1">The sequence shown here is derived from an EMBL/GenBank/DDBJ whole genome shotgun (WGS) entry which is preliminary data.</text>
</comment>
<dbReference type="EMBL" id="REGN01000082">
    <property type="protein sequence ID" value="RNA44602.1"/>
    <property type="molecule type" value="Genomic_DNA"/>
</dbReference>
<protein>
    <submittedName>
        <fullName evidence="1">Uncharacterized protein</fullName>
    </submittedName>
</protein>
<name>A0A3M7T963_BRAPC</name>
<organism evidence="1 2">
    <name type="scientific">Brachionus plicatilis</name>
    <name type="common">Marine rotifer</name>
    <name type="synonym">Brachionus muelleri</name>
    <dbReference type="NCBI Taxonomy" id="10195"/>
    <lineage>
        <taxon>Eukaryota</taxon>
        <taxon>Metazoa</taxon>
        <taxon>Spiralia</taxon>
        <taxon>Gnathifera</taxon>
        <taxon>Rotifera</taxon>
        <taxon>Eurotatoria</taxon>
        <taxon>Monogononta</taxon>
        <taxon>Pseudotrocha</taxon>
        <taxon>Ploima</taxon>
        <taxon>Brachionidae</taxon>
        <taxon>Brachionus</taxon>
    </lineage>
</organism>
<evidence type="ECO:0000313" key="2">
    <source>
        <dbReference type="Proteomes" id="UP000276133"/>
    </source>
</evidence>
<proteinExistence type="predicted"/>
<dbReference type="AlphaFoldDB" id="A0A3M7T963"/>
<dbReference type="Proteomes" id="UP000276133">
    <property type="component" value="Unassembled WGS sequence"/>
</dbReference>
<evidence type="ECO:0000313" key="1">
    <source>
        <dbReference type="EMBL" id="RNA44602.1"/>
    </source>
</evidence>